<dbReference type="RefSeq" id="WP_154737703.1">
    <property type="nucleotide sequence ID" value="NZ_WMBQ01000001.1"/>
</dbReference>
<evidence type="ECO:0000256" key="1">
    <source>
        <dbReference type="SAM" id="Phobius"/>
    </source>
</evidence>
<organism evidence="2 3">
    <name type="scientific">Hyphomicrobium album</name>
    <dbReference type="NCBI Taxonomy" id="2665159"/>
    <lineage>
        <taxon>Bacteria</taxon>
        <taxon>Pseudomonadati</taxon>
        <taxon>Pseudomonadota</taxon>
        <taxon>Alphaproteobacteria</taxon>
        <taxon>Hyphomicrobiales</taxon>
        <taxon>Hyphomicrobiaceae</taxon>
        <taxon>Hyphomicrobium</taxon>
    </lineage>
</organism>
<name>A0A6I3KE43_9HYPH</name>
<gene>
    <name evidence="2" type="ORF">GIW81_02160</name>
</gene>
<dbReference type="Proteomes" id="UP000440694">
    <property type="component" value="Unassembled WGS sequence"/>
</dbReference>
<keyword evidence="1" id="KW-1133">Transmembrane helix</keyword>
<reference evidence="2 3" key="1">
    <citation type="submission" date="2019-11" db="EMBL/GenBank/DDBJ databases">
        <title>Identification of a novel strain.</title>
        <authorList>
            <person name="Xu Q."/>
            <person name="Wang G."/>
        </authorList>
    </citation>
    <scope>NUCLEOTIDE SEQUENCE [LARGE SCALE GENOMIC DNA]</scope>
    <source>
        <strain evidence="3">xq</strain>
    </source>
</reference>
<dbReference type="AlphaFoldDB" id="A0A6I3KE43"/>
<feature type="transmembrane region" description="Helical" evidence="1">
    <location>
        <begin position="48"/>
        <end position="66"/>
    </location>
</feature>
<proteinExistence type="predicted"/>
<evidence type="ECO:0000313" key="2">
    <source>
        <dbReference type="EMBL" id="MTD93134.1"/>
    </source>
</evidence>
<accession>A0A6I3KE43</accession>
<sequence>MTEHKEVLSAYVPVTAPGRAVADFDLPLKIYIIETTERQTRSMHLRQFGIFAALFVGMFVCQWPVASTSANAVPSLPVSAQAAGARVATAAAPMRFAFAAGLKQNY</sequence>
<evidence type="ECO:0000313" key="3">
    <source>
        <dbReference type="Proteomes" id="UP000440694"/>
    </source>
</evidence>
<comment type="caution">
    <text evidence="2">The sequence shown here is derived from an EMBL/GenBank/DDBJ whole genome shotgun (WGS) entry which is preliminary data.</text>
</comment>
<keyword evidence="1" id="KW-0812">Transmembrane</keyword>
<protein>
    <submittedName>
        <fullName evidence="2">Uncharacterized protein</fullName>
    </submittedName>
</protein>
<keyword evidence="3" id="KW-1185">Reference proteome</keyword>
<keyword evidence="1" id="KW-0472">Membrane</keyword>
<dbReference type="EMBL" id="WMBQ01000001">
    <property type="protein sequence ID" value="MTD93134.1"/>
    <property type="molecule type" value="Genomic_DNA"/>
</dbReference>